<reference evidence="7 8" key="1">
    <citation type="journal article" date="2014" name="Nat. Genet.">
        <title>Whole-genome sequence of a flatfish provides insights into ZW sex chromosome evolution and adaptation to a benthic lifestyle.</title>
        <authorList>
            <person name="Chen S."/>
            <person name="Zhang G."/>
            <person name="Shao C."/>
            <person name="Huang Q."/>
            <person name="Liu G."/>
            <person name="Zhang P."/>
            <person name="Song W."/>
            <person name="An N."/>
            <person name="Chalopin D."/>
            <person name="Volff J.N."/>
            <person name="Hong Y."/>
            <person name="Li Q."/>
            <person name="Sha Z."/>
            <person name="Zhou H."/>
            <person name="Xie M."/>
            <person name="Yu Q."/>
            <person name="Liu Y."/>
            <person name="Xiang H."/>
            <person name="Wang N."/>
            <person name="Wu K."/>
            <person name="Yang C."/>
            <person name="Zhou Q."/>
            <person name="Liao X."/>
            <person name="Yang L."/>
            <person name="Hu Q."/>
            <person name="Zhang J."/>
            <person name="Meng L."/>
            <person name="Jin L."/>
            <person name="Tian Y."/>
            <person name="Lian J."/>
            <person name="Yang J."/>
            <person name="Miao G."/>
            <person name="Liu S."/>
            <person name="Liang Z."/>
            <person name="Yan F."/>
            <person name="Li Y."/>
            <person name="Sun B."/>
            <person name="Zhang H."/>
            <person name="Zhang J."/>
            <person name="Zhu Y."/>
            <person name="Du M."/>
            <person name="Zhao Y."/>
            <person name="Schartl M."/>
            <person name="Tang Q."/>
            <person name="Wang J."/>
        </authorList>
    </citation>
    <scope>NUCLEOTIDE SEQUENCE</scope>
</reference>
<feature type="transmembrane region" description="Helical" evidence="5">
    <location>
        <begin position="225"/>
        <end position="244"/>
    </location>
</feature>
<dbReference type="InParanoid" id="A0A3P8UMN3"/>
<keyword evidence="2 5" id="KW-0812">Transmembrane</keyword>
<keyword evidence="8" id="KW-1185">Reference proteome</keyword>
<dbReference type="Ensembl" id="ENSCSET00000001944.1">
    <property type="protein sequence ID" value="ENSCSEP00000001911.1"/>
    <property type="gene ID" value="ENSCSEG00000001288.1"/>
</dbReference>
<dbReference type="InterPro" id="IPR051856">
    <property type="entry name" value="CSR-E3_Ligase_Protein"/>
</dbReference>
<accession>A0A3P8UMN3</accession>
<evidence type="ECO:0000256" key="2">
    <source>
        <dbReference type="ARBA" id="ARBA00022692"/>
    </source>
</evidence>
<dbReference type="InterPro" id="IPR012858">
    <property type="entry name" value="DC_STAMP-like"/>
</dbReference>
<dbReference type="Proteomes" id="UP000265120">
    <property type="component" value="Chromosome 13"/>
</dbReference>
<protein>
    <submittedName>
        <fullName evidence="7">DC-STAMP domain containing 2</fullName>
    </submittedName>
</protein>
<evidence type="ECO:0000256" key="1">
    <source>
        <dbReference type="ARBA" id="ARBA00004141"/>
    </source>
</evidence>
<evidence type="ECO:0000256" key="5">
    <source>
        <dbReference type="SAM" id="Phobius"/>
    </source>
</evidence>
<dbReference type="Pfam" id="PF07782">
    <property type="entry name" value="DC_STAMP"/>
    <property type="match status" value="1"/>
</dbReference>
<reference evidence="7" key="3">
    <citation type="submission" date="2025-09" db="UniProtKB">
        <authorList>
            <consortium name="Ensembl"/>
        </authorList>
    </citation>
    <scope>IDENTIFICATION</scope>
</reference>
<evidence type="ECO:0000256" key="4">
    <source>
        <dbReference type="ARBA" id="ARBA00023136"/>
    </source>
</evidence>
<proteinExistence type="predicted"/>
<organism evidence="7 8">
    <name type="scientific">Cynoglossus semilaevis</name>
    <name type="common">Tongue sole</name>
    <dbReference type="NCBI Taxonomy" id="244447"/>
    <lineage>
        <taxon>Eukaryota</taxon>
        <taxon>Metazoa</taxon>
        <taxon>Chordata</taxon>
        <taxon>Craniata</taxon>
        <taxon>Vertebrata</taxon>
        <taxon>Euteleostomi</taxon>
        <taxon>Actinopterygii</taxon>
        <taxon>Neopterygii</taxon>
        <taxon>Teleostei</taxon>
        <taxon>Neoteleostei</taxon>
        <taxon>Acanthomorphata</taxon>
        <taxon>Carangaria</taxon>
        <taxon>Pleuronectiformes</taxon>
        <taxon>Pleuronectoidei</taxon>
        <taxon>Cynoglossidae</taxon>
        <taxon>Cynoglossinae</taxon>
        <taxon>Cynoglossus</taxon>
    </lineage>
</organism>
<evidence type="ECO:0000313" key="7">
    <source>
        <dbReference type="Ensembl" id="ENSCSEP00000001911.1"/>
    </source>
</evidence>
<evidence type="ECO:0000313" key="8">
    <source>
        <dbReference type="Proteomes" id="UP000265120"/>
    </source>
</evidence>
<comment type="subcellular location">
    <subcellularLocation>
        <location evidence="1">Membrane</location>
        <topology evidence="1">Multi-pass membrane protein</topology>
    </subcellularLocation>
</comment>
<dbReference type="PANTHER" id="PTHR21041:SF6">
    <property type="entry name" value="DC-STAMP DOMAIN-CONTAINING PROTEIN 2"/>
    <property type="match status" value="1"/>
</dbReference>
<feature type="domain" description="Dendritic cell-specific transmembrane protein-like" evidence="6">
    <location>
        <begin position="78"/>
        <end position="268"/>
    </location>
</feature>
<evidence type="ECO:0000259" key="6">
    <source>
        <dbReference type="Pfam" id="PF07782"/>
    </source>
</evidence>
<reference evidence="7" key="2">
    <citation type="submission" date="2025-08" db="UniProtKB">
        <authorList>
            <consortium name="Ensembl"/>
        </authorList>
    </citation>
    <scope>IDENTIFICATION</scope>
</reference>
<dbReference type="GeneTree" id="ENSGT00940000153269"/>
<keyword evidence="4 5" id="KW-0472">Membrane</keyword>
<name>A0A3P8UMN3_CYNSE</name>
<dbReference type="STRING" id="244447.ENSCSEP00000001911"/>
<feature type="transmembrane region" description="Helical" evidence="5">
    <location>
        <begin position="129"/>
        <end position="157"/>
    </location>
</feature>
<evidence type="ECO:0000256" key="3">
    <source>
        <dbReference type="ARBA" id="ARBA00022989"/>
    </source>
</evidence>
<keyword evidence="3 5" id="KW-1133">Transmembrane helix</keyword>
<dbReference type="AlphaFoldDB" id="A0A3P8UMN3"/>
<sequence>MKREFEFNITATATFDLEVNSSLTLQQMTQDIMAEVSSDLHRFQDLSEPLKYVGLLLLLLSFVRAARYRRRYLSDLNFDNIYMTAQFEKLDQKLVSEGAVSVWPITRREATTYITPLSLSLSRKEKKTVLVGVASVVKYLVVGGVLVALDFLVFWILDQVRHQLTGDVVARAPVVVSVQVNGSGYASDIFRDLVSSFNVLQTGNITVISGKCLLRPLQPDYYSCLLLGFLMGLSLVISVTGGFVKRSRRLVCAAYYPQREEERIQFLRQQILDLRRAEGVALRRSAVRSLADRGEGGGEQSLPEKLLLWFPGGSRLSRLVGMTSTVTCVSCGEELRANQMDRVVCDVPQCPGENNRYLKELKTTYTINVHRQPSRTCSLKTTYTINLHHQHTPSTYTVNVHHQPTPSTYTVNVRHQPTPSTYTVNVHRQPTPSTYATNVHHHPTPSTYTINVHHQRTPSTYTINVHHQRTPSTYTVNLHHQRQTLFSLFNINSLGHILFSFDHEP</sequence>
<dbReference type="GO" id="GO:0016020">
    <property type="term" value="C:membrane"/>
    <property type="evidence" value="ECO:0007669"/>
    <property type="project" value="UniProtKB-SubCell"/>
</dbReference>
<dbReference type="PANTHER" id="PTHR21041">
    <property type="entry name" value="DENDRITIC CELL-SPECIFIC TRANSMEMBRANE PROTEIN"/>
    <property type="match status" value="1"/>
</dbReference>